<proteinExistence type="predicted"/>
<dbReference type="Proteomes" id="UP000178735">
    <property type="component" value="Unassembled WGS sequence"/>
</dbReference>
<sequence>MNTNSAFGHRAKKAFTLIETLLAVTILMMVFNIFYVYMQSQNRQILTIVQKNEVEELTNFAMQYLANDIKSARRASVVITPASLTLDRFIEEEKDTKQSAQLALMRVEYLFDASKRQLVRNASKYDPASYNESAGTFSTPPKLAETKTFDKITAFDLTKIEMPNIVGVDDMSKHMLGVDVKLSAEAANVLTHVSQKSFKEDKIYIRDEIAFKNQPFWNQNPKYSKVGPFSLKFTDPLTINLSQIEFLNWINSLKKASNVRLAFENINNSLMTSLANEALSRVTPLYSNFMSKLENEVKKQAKDIFADKIAQDYANSKEKVAAALLLKDYVLSRSAADCRALKNRIMTGALEEAEVKSFVKNNTEKLKKYRIISDEDVRAIDDATSSVEIVSRVSRLIYAAGPETPKLVFKFVETLAMAFANDIKKQICAAININAYVQKKIGELVDPAIDELLNVLGVKAMVDEIGKSELGSVAQAAVQSAVDSFKSWLKGQITQKLSEFTTQLLDTVTKSLTDGASGGQSQDDIVKQQRDRALSDDIGGAVNDMFSAVLITVSKNLLLGNKYDEASKSFVTSGAKDYLNSAFKDFDYQISSVLNANEQDALKNDEQIRRVQQIMNNK</sequence>
<accession>A0A1F7WMM8</accession>
<evidence type="ECO:0000256" key="1">
    <source>
        <dbReference type="SAM" id="Phobius"/>
    </source>
</evidence>
<keyword evidence="1" id="KW-0472">Membrane</keyword>
<protein>
    <submittedName>
        <fullName evidence="2">Uncharacterized protein</fullName>
    </submittedName>
</protein>
<evidence type="ECO:0000313" key="3">
    <source>
        <dbReference type="Proteomes" id="UP000178735"/>
    </source>
</evidence>
<reference evidence="2 3" key="1">
    <citation type="journal article" date="2016" name="Nat. Commun.">
        <title>Thousands of microbial genomes shed light on interconnected biogeochemical processes in an aquifer system.</title>
        <authorList>
            <person name="Anantharaman K."/>
            <person name="Brown C.T."/>
            <person name="Hug L.A."/>
            <person name="Sharon I."/>
            <person name="Castelle C.J."/>
            <person name="Probst A.J."/>
            <person name="Thomas B.C."/>
            <person name="Singh A."/>
            <person name="Wilkins M.J."/>
            <person name="Karaoz U."/>
            <person name="Brodie E.L."/>
            <person name="Williams K.H."/>
            <person name="Hubbard S.S."/>
            <person name="Banfield J.F."/>
        </authorList>
    </citation>
    <scope>NUCLEOTIDE SEQUENCE [LARGE SCALE GENOMIC DNA]</scope>
</reference>
<dbReference type="STRING" id="1817813.A2008_10030"/>
<dbReference type="EMBL" id="MGFH01000159">
    <property type="protein sequence ID" value="OGM03649.1"/>
    <property type="molecule type" value="Genomic_DNA"/>
</dbReference>
<gene>
    <name evidence="2" type="ORF">A2008_10030</name>
</gene>
<dbReference type="AlphaFoldDB" id="A0A1F7WMM8"/>
<organism evidence="2 3">
    <name type="scientific">Candidatus Wallbacteria bacterium GWC2_49_35</name>
    <dbReference type="NCBI Taxonomy" id="1817813"/>
    <lineage>
        <taxon>Bacteria</taxon>
        <taxon>Candidatus Walliibacteriota</taxon>
    </lineage>
</organism>
<name>A0A1F7WMM8_9BACT</name>
<keyword evidence="1" id="KW-1133">Transmembrane helix</keyword>
<keyword evidence="1" id="KW-0812">Transmembrane</keyword>
<evidence type="ECO:0000313" key="2">
    <source>
        <dbReference type="EMBL" id="OGM03649.1"/>
    </source>
</evidence>
<comment type="caution">
    <text evidence="2">The sequence shown here is derived from an EMBL/GenBank/DDBJ whole genome shotgun (WGS) entry which is preliminary data.</text>
</comment>
<feature type="transmembrane region" description="Helical" evidence="1">
    <location>
        <begin position="20"/>
        <end position="38"/>
    </location>
</feature>